<organism evidence="2 3">
    <name type="scientific">Bibersteinia trehalosi</name>
    <name type="common">Pasteurella trehalosi</name>
    <dbReference type="NCBI Taxonomy" id="47735"/>
    <lineage>
        <taxon>Bacteria</taxon>
        <taxon>Pseudomonadati</taxon>
        <taxon>Pseudomonadota</taxon>
        <taxon>Gammaproteobacteria</taxon>
        <taxon>Pasteurellales</taxon>
        <taxon>Pasteurellaceae</taxon>
        <taxon>Bibersteinia</taxon>
    </lineage>
</organism>
<dbReference type="InterPro" id="IPR047216">
    <property type="entry name" value="Endonuclease_DUF559_bact"/>
</dbReference>
<evidence type="ECO:0000313" key="3">
    <source>
        <dbReference type="Proteomes" id="UP000276010"/>
    </source>
</evidence>
<proteinExistence type="predicted"/>
<evidence type="ECO:0000313" key="2">
    <source>
        <dbReference type="EMBL" id="RRN00428.1"/>
    </source>
</evidence>
<name>A0A3R8MYW9_BIBTR</name>
<keyword evidence="2" id="KW-0255">Endonuclease</keyword>
<sequence>MRKTETLNLRRNAKILRSNMTEAERVLWYYLRAKRFCGIKFYRQKIVGNYIADFLSLNPRLIIELDGSQHAEQIEYDRIRTTYLEEQQFTVIRFWNDEVLRNINMVLDVIFAAIHENIPSPSENLRFSPPSPVSVRGEYITGKQYETLSNYSRPRSHRWASSSSASGRLCETDDLYR</sequence>
<dbReference type="Proteomes" id="UP000276010">
    <property type="component" value="Unassembled WGS sequence"/>
</dbReference>
<dbReference type="RefSeq" id="WP_125135392.1">
    <property type="nucleotide sequence ID" value="NZ_CP146202.1"/>
</dbReference>
<dbReference type="GO" id="GO:0004519">
    <property type="term" value="F:endonuclease activity"/>
    <property type="evidence" value="ECO:0007669"/>
    <property type="project" value="UniProtKB-KW"/>
</dbReference>
<dbReference type="InterPro" id="IPR007569">
    <property type="entry name" value="DUF559"/>
</dbReference>
<dbReference type="InterPro" id="IPR011335">
    <property type="entry name" value="Restrct_endonuc-II-like"/>
</dbReference>
<dbReference type="Gene3D" id="3.40.960.10">
    <property type="entry name" value="VSR Endonuclease"/>
    <property type="match status" value="1"/>
</dbReference>
<dbReference type="PANTHER" id="PTHR38590">
    <property type="entry name" value="BLL0828 PROTEIN"/>
    <property type="match status" value="1"/>
</dbReference>
<dbReference type="STRING" id="1263831.F543_18750"/>
<dbReference type="PANTHER" id="PTHR38590:SF1">
    <property type="entry name" value="BLL0828 PROTEIN"/>
    <property type="match status" value="1"/>
</dbReference>
<dbReference type="Pfam" id="PF04480">
    <property type="entry name" value="DUF559"/>
    <property type="match status" value="1"/>
</dbReference>
<dbReference type="AlphaFoldDB" id="A0A3R8MYW9"/>
<accession>A0A3R8MYW9</accession>
<dbReference type="EMBL" id="RRUC01000050">
    <property type="protein sequence ID" value="RRN00428.1"/>
    <property type="molecule type" value="Genomic_DNA"/>
</dbReference>
<gene>
    <name evidence="2" type="ORF">EIM44_11230</name>
</gene>
<dbReference type="SUPFAM" id="SSF52980">
    <property type="entry name" value="Restriction endonuclease-like"/>
    <property type="match status" value="1"/>
</dbReference>
<keyword evidence="2" id="KW-0378">Hydrolase</keyword>
<reference evidence="2 3" key="1">
    <citation type="submission" date="2018-11" db="EMBL/GenBank/DDBJ databases">
        <title>Whole genome sequence of Bibersteinia trehalosi strain OADDL-BT1 an multidrug resistant pathogen isolate.</title>
        <authorList>
            <person name="Couger M."/>
            <person name="Ramachandran A."/>
        </authorList>
    </citation>
    <scope>NUCLEOTIDE SEQUENCE [LARGE SCALE GENOMIC DNA]</scope>
    <source>
        <strain evidence="2 3">OADDL-BT1</strain>
    </source>
</reference>
<protein>
    <submittedName>
        <fullName evidence="2">Endonuclease domain-containing protein</fullName>
    </submittedName>
</protein>
<keyword evidence="2" id="KW-0540">Nuclease</keyword>
<dbReference type="CDD" id="cd01038">
    <property type="entry name" value="Endonuclease_DUF559"/>
    <property type="match status" value="1"/>
</dbReference>
<feature type="domain" description="DUF559" evidence="1">
    <location>
        <begin position="9"/>
        <end position="114"/>
    </location>
</feature>
<evidence type="ECO:0000259" key="1">
    <source>
        <dbReference type="Pfam" id="PF04480"/>
    </source>
</evidence>
<comment type="caution">
    <text evidence="2">The sequence shown here is derived from an EMBL/GenBank/DDBJ whole genome shotgun (WGS) entry which is preliminary data.</text>
</comment>